<reference evidence="3" key="1">
    <citation type="submission" date="2023-08" db="EMBL/GenBank/DDBJ databases">
        <title>Functional and genomic diversity of the sorghum phyllosphere microbiome.</title>
        <authorList>
            <person name="Shade A."/>
        </authorList>
    </citation>
    <scope>NUCLEOTIDE SEQUENCE</scope>
    <source>
        <strain evidence="3">SORGH_AS_0974</strain>
    </source>
</reference>
<evidence type="ECO:0000256" key="2">
    <source>
        <dbReference type="SAM" id="Phobius"/>
    </source>
</evidence>
<evidence type="ECO:0000256" key="1">
    <source>
        <dbReference type="SAM" id="MobiDB-lite"/>
    </source>
</evidence>
<evidence type="ECO:0000313" key="4">
    <source>
        <dbReference type="Proteomes" id="UP001255601"/>
    </source>
</evidence>
<feature type="compositionally biased region" description="Polar residues" evidence="1">
    <location>
        <begin position="164"/>
        <end position="173"/>
    </location>
</feature>
<dbReference type="AlphaFoldDB" id="A0AAJ2EQQ5"/>
<keyword evidence="2" id="KW-0812">Transmembrane</keyword>
<feature type="region of interest" description="Disordered" evidence="1">
    <location>
        <begin position="55"/>
        <end position="178"/>
    </location>
</feature>
<feature type="compositionally biased region" description="Low complexity" evidence="1">
    <location>
        <begin position="116"/>
        <end position="126"/>
    </location>
</feature>
<name>A0AAJ2EQQ5_9HYPH</name>
<dbReference type="EMBL" id="JAVIZC010000001">
    <property type="protein sequence ID" value="MDR6100899.1"/>
    <property type="molecule type" value="Genomic_DNA"/>
</dbReference>
<proteinExistence type="predicted"/>
<keyword evidence="2" id="KW-1133">Transmembrane helix</keyword>
<protein>
    <submittedName>
        <fullName evidence="3">Cytoskeletal protein RodZ</fullName>
    </submittedName>
</protein>
<comment type="caution">
    <text evidence="3">The sequence shown here is derived from an EMBL/GenBank/DDBJ whole genome shotgun (WGS) entry which is preliminary data.</text>
</comment>
<feature type="compositionally biased region" description="Polar residues" evidence="1">
    <location>
        <begin position="96"/>
        <end position="110"/>
    </location>
</feature>
<feature type="transmembrane region" description="Helical" evidence="2">
    <location>
        <begin position="20"/>
        <end position="39"/>
    </location>
</feature>
<gene>
    <name evidence="3" type="ORF">QE369_001077</name>
</gene>
<evidence type="ECO:0000313" key="3">
    <source>
        <dbReference type="EMBL" id="MDR6100899.1"/>
    </source>
</evidence>
<accession>A0AAJ2EQQ5</accession>
<sequence>MASKHKQEDPWAGFVDVLSNILMVVIFLVVILGISIFAISQQVTKNAVEQAIEKERNSKTKSTDTQPEPLVAEASQPDGKTENKAEEQAALPPVADSQQQAIAVETSKSAAKTEETTSTQPQTPGSAPEVSKPAQQDIASGSAGEREAAQATRVRQSDEVAGETNLSVRSARTNDQEQIEVASEEIKPSFGPIKVENADAALTLGFSKGSFRIDENTSQSIKTYLTDHAALKNKNIEVRAFAQSTVGSVSEARRIAYYRAMQTRTELLKNGYAADNIIIKVRESISPEEVDAVRVIIKP</sequence>
<dbReference type="RefSeq" id="WP_309769875.1">
    <property type="nucleotide sequence ID" value="NZ_JAVIZC010000001.1"/>
</dbReference>
<organism evidence="3 4">
    <name type="scientific">Agrobacterium larrymoorei</name>
    <dbReference type="NCBI Taxonomy" id="160699"/>
    <lineage>
        <taxon>Bacteria</taxon>
        <taxon>Pseudomonadati</taxon>
        <taxon>Pseudomonadota</taxon>
        <taxon>Alphaproteobacteria</taxon>
        <taxon>Hyphomicrobiales</taxon>
        <taxon>Rhizobiaceae</taxon>
        <taxon>Rhizobium/Agrobacterium group</taxon>
        <taxon>Agrobacterium</taxon>
    </lineage>
</organism>
<dbReference type="Proteomes" id="UP001255601">
    <property type="component" value="Unassembled WGS sequence"/>
</dbReference>
<keyword evidence="2" id="KW-0472">Membrane</keyword>